<organism evidence="1 2">
    <name type="scientific">Pseudomonas putida</name>
    <name type="common">Arthrobacter siderocapsulatus</name>
    <dbReference type="NCBI Taxonomy" id="303"/>
    <lineage>
        <taxon>Bacteria</taxon>
        <taxon>Pseudomonadati</taxon>
        <taxon>Pseudomonadota</taxon>
        <taxon>Gammaproteobacteria</taxon>
        <taxon>Pseudomonadales</taxon>
        <taxon>Pseudomonadaceae</taxon>
        <taxon>Pseudomonas</taxon>
    </lineage>
</organism>
<protein>
    <submittedName>
        <fullName evidence="1">Uncharacterized protein</fullName>
    </submittedName>
</protein>
<dbReference type="Proteomes" id="UP001161257">
    <property type="component" value="Unassembled WGS sequence"/>
</dbReference>
<accession>A0AA37RDL0</accession>
<evidence type="ECO:0000313" key="1">
    <source>
        <dbReference type="EMBL" id="GLO33681.1"/>
    </source>
</evidence>
<comment type="caution">
    <text evidence="1">The sequence shown here is derived from an EMBL/GenBank/DDBJ whole genome shotgun (WGS) entry which is preliminary data.</text>
</comment>
<evidence type="ECO:0000313" key="2">
    <source>
        <dbReference type="Proteomes" id="UP001161257"/>
    </source>
</evidence>
<gene>
    <name evidence="1" type="ORF">PPUN14671_05140</name>
</gene>
<name>A0AA37RDL0_PSEPU</name>
<sequence>MTAPGAALQPIAGKPAPTSIALTLSHVQHLWELACRRREGKALPCSLQSFLTLNHAAYNAGRNNRVNAVATINPPMIATAIGP</sequence>
<dbReference type="AlphaFoldDB" id="A0AA37RDL0"/>
<proteinExistence type="predicted"/>
<dbReference type="EMBL" id="BSKJ01000001">
    <property type="protein sequence ID" value="GLO33681.1"/>
    <property type="molecule type" value="Genomic_DNA"/>
</dbReference>
<reference evidence="1" key="1">
    <citation type="submission" date="2023-01" db="EMBL/GenBank/DDBJ databases">
        <title>Whole-genome sequence of Pseudomonas putida NBRC 14671.</title>
        <authorList>
            <person name="Morohoshi T."/>
            <person name="Someya N."/>
        </authorList>
    </citation>
    <scope>NUCLEOTIDE SEQUENCE</scope>
    <source>
        <strain evidence="1">NBRC 14671</strain>
    </source>
</reference>